<evidence type="ECO:0000313" key="4">
    <source>
        <dbReference type="Proteomes" id="UP000282195"/>
    </source>
</evidence>
<keyword evidence="3" id="KW-0808">Transferase</keyword>
<protein>
    <submittedName>
        <fullName evidence="3">Acyltransferase</fullName>
    </submittedName>
</protein>
<dbReference type="InterPro" id="IPR002656">
    <property type="entry name" value="Acyl_transf_3_dom"/>
</dbReference>
<evidence type="ECO:0000256" key="1">
    <source>
        <dbReference type="SAM" id="Phobius"/>
    </source>
</evidence>
<feature type="transmembrane region" description="Helical" evidence="1">
    <location>
        <begin position="12"/>
        <end position="28"/>
    </location>
</feature>
<dbReference type="KEGG" id="rjg:CCGE525_19700"/>
<feature type="transmembrane region" description="Helical" evidence="1">
    <location>
        <begin position="357"/>
        <end position="382"/>
    </location>
</feature>
<dbReference type="PANTHER" id="PTHR23028:SF53">
    <property type="entry name" value="ACYL_TRANSF_3 DOMAIN-CONTAINING PROTEIN"/>
    <property type="match status" value="1"/>
</dbReference>
<dbReference type="Pfam" id="PF01757">
    <property type="entry name" value="Acyl_transf_3"/>
    <property type="match status" value="1"/>
</dbReference>
<evidence type="ECO:0000313" key="3">
    <source>
        <dbReference type="EMBL" id="AYG61564.1"/>
    </source>
</evidence>
<dbReference type="AlphaFoldDB" id="A0A387FZK0"/>
<dbReference type="RefSeq" id="WP_120706508.1">
    <property type="nucleotide sequence ID" value="NZ_CP032694.1"/>
</dbReference>
<dbReference type="GO" id="GO:0016747">
    <property type="term" value="F:acyltransferase activity, transferring groups other than amino-acyl groups"/>
    <property type="evidence" value="ECO:0007669"/>
    <property type="project" value="InterPro"/>
</dbReference>
<reference evidence="3 4" key="1">
    <citation type="submission" date="2018-10" db="EMBL/GenBank/DDBJ databases">
        <title>Rhizobium etli, R. leguminosarum and a new Rhizobium genospecies from Phaseolus dumosus.</title>
        <authorList>
            <person name="Ramirez-Puebla S.T."/>
            <person name="Rogel-Hernandez M.A."/>
            <person name="Guerrero G."/>
            <person name="Ormeno-Orrillo E."/>
            <person name="Martinez-Romero J.C."/>
            <person name="Negrete-Yankelevich S."/>
            <person name="Martinez-Romero E."/>
        </authorList>
    </citation>
    <scope>NUCLEOTIDE SEQUENCE [LARGE SCALE GENOMIC DNA]</scope>
    <source>
        <strain evidence="3 4">CCGE525</strain>
    </source>
</reference>
<feature type="transmembrane region" description="Helical" evidence="1">
    <location>
        <begin position="291"/>
        <end position="310"/>
    </location>
</feature>
<dbReference type="EMBL" id="CP032694">
    <property type="protein sequence ID" value="AYG61564.1"/>
    <property type="molecule type" value="Genomic_DNA"/>
</dbReference>
<organism evidence="3 4">
    <name type="scientific">Rhizobium jaguaris</name>
    <dbReference type="NCBI Taxonomy" id="1312183"/>
    <lineage>
        <taxon>Bacteria</taxon>
        <taxon>Pseudomonadati</taxon>
        <taxon>Pseudomonadota</taxon>
        <taxon>Alphaproteobacteria</taxon>
        <taxon>Hyphomicrobiales</taxon>
        <taxon>Rhizobiaceae</taxon>
        <taxon>Rhizobium/Agrobacterium group</taxon>
        <taxon>Rhizobium</taxon>
    </lineage>
</organism>
<keyword evidence="1" id="KW-0472">Membrane</keyword>
<feature type="transmembrane region" description="Helical" evidence="1">
    <location>
        <begin position="92"/>
        <end position="113"/>
    </location>
</feature>
<accession>A0A387FZK0</accession>
<proteinExistence type="predicted"/>
<dbReference type="InterPro" id="IPR050879">
    <property type="entry name" value="Acyltransferase_3"/>
</dbReference>
<feature type="transmembrane region" description="Helical" evidence="1">
    <location>
        <begin position="48"/>
        <end position="72"/>
    </location>
</feature>
<feature type="transmembrane region" description="Helical" evidence="1">
    <location>
        <begin position="182"/>
        <end position="202"/>
    </location>
</feature>
<dbReference type="GO" id="GO:0016020">
    <property type="term" value="C:membrane"/>
    <property type="evidence" value="ECO:0007669"/>
    <property type="project" value="TreeGrafter"/>
</dbReference>
<feature type="transmembrane region" description="Helical" evidence="1">
    <location>
        <begin position="148"/>
        <end position="170"/>
    </location>
</feature>
<sequence>MGKETRLGGADFMRAVACLMVLVHHLALRMDFNKIPPTLDLTFILARFGNHGVSVFFVLSGFLLSRPFWLALDRAQPLPSLKIYTMRRAARILPGFWVALTVGFVLSFTIYGFPLDGELTGRYIAGFFLMSQWHWRTFFPVQGDGPLWSIPFETTCYILLPIGFLLLFNAMPRSRSALLSRLLWIGIIAASLVGHWLVVTYLPTDRGGRGWQFGFQGGAKEWMPRYNPIGFFAIFAIGALAAGIQTIIPPRRSVIYDVIGVLAMVMGAWQLPQSIGGAAEGYAWLGIPYQFPLFPLAVAIALCVLPQSAFLGRVLDNRVTRYVATVSFGVYIWQDIVLTLMKTIFPSTFGTGSDDVLGGWITSSLVATVIIFAIGTISYFLLERPVIYWARARERATPIKPISDKKAAQGKPLGGR</sequence>
<keyword evidence="4" id="KW-1185">Reference proteome</keyword>
<feature type="transmembrane region" description="Helical" evidence="1">
    <location>
        <begin position="254"/>
        <end position="271"/>
    </location>
</feature>
<dbReference type="Proteomes" id="UP000282195">
    <property type="component" value="Chromosome"/>
</dbReference>
<name>A0A387FZK0_9HYPH</name>
<feature type="transmembrane region" description="Helical" evidence="1">
    <location>
        <begin position="229"/>
        <end position="247"/>
    </location>
</feature>
<dbReference type="GO" id="GO:0009103">
    <property type="term" value="P:lipopolysaccharide biosynthetic process"/>
    <property type="evidence" value="ECO:0007669"/>
    <property type="project" value="TreeGrafter"/>
</dbReference>
<dbReference type="PANTHER" id="PTHR23028">
    <property type="entry name" value="ACETYLTRANSFERASE"/>
    <property type="match status" value="1"/>
</dbReference>
<evidence type="ECO:0000259" key="2">
    <source>
        <dbReference type="Pfam" id="PF01757"/>
    </source>
</evidence>
<feature type="domain" description="Acyltransferase 3" evidence="2">
    <location>
        <begin position="10"/>
        <end position="376"/>
    </location>
</feature>
<keyword evidence="3" id="KW-0012">Acyltransferase</keyword>
<feature type="transmembrane region" description="Helical" evidence="1">
    <location>
        <begin position="322"/>
        <end position="345"/>
    </location>
</feature>
<keyword evidence="1" id="KW-0812">Transmembrane</keyword>
<dbReference type="OrthoDB" id="9796461at2"/>
<keyword evidence="1" id="KW-1133">Transmembrane helix</keyword>
<gene>
    <name evidence="3" type="ORF">CCGE525_19700</name>
</gene>